<proteinExistence type="inferred from homology"/>
<dbReference type="Pfam" id="PF00155">
    <property type="entry name" value="Aminotran_1_2"/>
    <property type="match status" value="1"/>
</dbReference>
<dbReference type="PROSITE" id="PS00599">
    <property type="entry name" value="AA_TRANSFER_CLASS_2"/>
    <property type="match status" value="1"/>
</dbReference>
<dbReference type="EC" id="2.6.1.9" evidence="9"/>
<feature type="domain" description="Aminotransferase class I/classII large" evidence="10">
    <location>
        <begin position="62"/>
        <end position="388"/>
    </location>
</feature>
<dbReference type="Proteomes" id="UP000241885">
    <property type="component" value="Chromosome"/>
</dbReference>
<dbReference type="InterPro" id="IPR005861">
    <property type="entry name" value="HisP_aminotrans"/>
</dbReference>
<evidence type="ECO:0000256" key="1">
    <source>
        <dbReference type="ARBA" id="ARBA00001933"/>
    </source>
</evidence>
<feature type="modified residue" description="N6-(pyridoxal phosphate)lysine" evidence="9">
    <location>
        <position position="251"/>
    </location>
</feature>
<evidence type="ECO:0000259" key="10">
    <source>
        <dbReference type="Pfam" id="PF00155"/>
    </source>
</evidence>
<dbReference type="GO" id="GO:0030170">
    <property type="term" value="F:pyridoxal phosphate binding"/>
    <property type="evidence" value="ECO:0007669"/>
    <property type="project" value="InterPro"/>
</dbReference>
<keyword evidence="6 9" id="KW-0808">Transferase</keyword>
<keyword evidence="7 9" id="KW-0663">Pyridoxal phosphate</keyword>
<evidence type="ECO:0000256" key="5">
    <source>
        <dbReference type="ARBA" id="ARBA00022576"/>
    </source>
</evidence>
<dbReference type="NCBIfam" id="TIGR01141">
    <property type="entry name" value="hisC"/>
    <property type="match status" value="1"/>
</dbReference>
<sequence>MIPSPGNMAAKRGLCGGQRQRFGVADSPLEPLTADTSMSRYWSAVVHGLTPYVPGEQPKLDNLVKLNTNEHPYGPSPRALEAIRAATGEALRLYPDPNADALKAALARRHGLQPQQIFVGNGSDEVLAHAFMALLKHERALWFPDVTYSFYPVYCGLYGIAHRTVPLAADYSIRVEDYLPQGEDRAGAIIFPNPNAPTGRALALAEVERIVAANPEAVVLVDEAYVDFGGESAIALVDKYPNLLVVHTFSKSRSLAGLRVGFAAGHAGLIEALERVKNSFNSYPLGRLAIAGAVASVEDEEHFRASCDKVIATRETLLGQMRALGFEVLPSAANFIFARHPARDGAELAAELRKRAIIVRHFKAPRIDQFLRITVGTDEQCAILVGALEEILRG</sequence>
<dbReference type="GO" id="GO:0004400">
    <property type="term" value="F:histidinol-phosphate transaminase activity"/>
    <property type="evidence" value="ECO:0007669"/>
    <property type="project" value="UniProtKB-UniRule"/>
</dbReference>
<evidence type="ECO:0000256" key="9">
    <source>
        <dbReference type="HAMAP-Rule" id="MF_01023"/>
    </source>
</evidence>
<evidence type="ECO:0000256" key="2">
    <source>
        <dbReference type="ARBA" id="ARBA00005011"/>
    </source>
</evidence>
<comment type="subunit">
    <text evidence="4 9">Homodimer.</text>
</comment>
<comment type="catalytic activity">
    <reaction evidence="8 9">
        <text>L-histidinol phosphate + 2-oxoglutarate = 3-(imidazol-4-yl)-2-oxopropyl phosphate + L-glutamate</text>
        <dbReference type="Rhea" id="RHEA:23744"/>
        <dbReference type="ChEBI" id="CHEBI:16810"/>
        <dbReference type="ChEBI" id="CHEBI:29985"/>
        <dbReference type="ChEBI" id="CHEBI:57766"/>
        <dbReference type="ChEBI" id="CHEBI:57980"/>
        <dbReference type="EC" id="2.6.1.9"/>
    </reaction>
</comment>
<organism evidence="11 12">
    <name type="scientific">Thauera aromatica K172</name>
    <dbReference type="NCBI Taxonomy" id="44139"/>
    <lineage>
        <taxon>Bacteria</taxon>
        <taxon>Pseudomonadati</taxon>
        <taxon>Pseudomonadota</taxon>
        <taxon>Betaproteobacteria</taxon>
        <taxon>Rhodocyclales</taxon>
        <taxon>Zoogloeaceae</taxon>
        <taxon>Thauera</taxon>
    </lineage>
</organism>
<comment type="pathway">
    <text evidence="2 9">Amino-acid biosynthesis; L-histidine biosynthesis; L-histidine from 5-phospho-alpha-D-ribose 1-diphosphate: step 7/9.</text>
</comment>
<dbReference type="AlphaFoldDB" id="A0A2R4BJR2"/>
<dbReference type="InterPro" id="IPR015421">
    <property type="entry name" value="PyrdxlP-dep_Trfase_major"/>
</dbReference>
<reference evidence="11 12" key="1">
    <citation type="submission" date="2018-03" db="EMBL/GenBank/DDBJ databases">
        <title>Complete genome sequence of Thauera aromatica, a model organism for studying aromatic compound degradation under denitrifying conditions.</title>
        <authorList>
            <person name="Lo H.-Y."/>
            <person name="Goris T."/>
            <person name="Boll M."/>
            <person name="Mueller J.A."/>
        </authorList>
    </citation>
    <scope>NUCLEOTIDE SEQUENCE [LARGE SCALE GENOMIC DNA]</scope>
    <source>
        <strain evidence="11 12">K172</strain>
    </source>
</reference>
<accession>A0A2R4BJR2</accession>
<comment type="cofactor">
    <cofactor evidence="1 9">
        <name>pyridoxal 5'-phosphate</name>
        <dbReference type="ChEBI" id="CHEBI:597326"/>
    </cofactor>
</comment>
<protein>
    <recommendedName>
        <fullName evidence="9">Histidinol-phosphate aminotransferase</fullName>
        <ecNumber evidence="9">2.6.1.9</ecNumber>
    </recommendedName>
    <alternativeName>
        <fullName evidence="9">Imidazole acetol-phosphate transaminase</fullName>
    </alternativeName>
</protein>
<keyword evidence="9" id="KW-0368">Histidine biosynthesis</keyword>
<dbReference type="CDD" id="cd00609">
    <property type="entry name" value="AAT_like"/>
    <property type="match status" value="1"/>
</dbReference>
<keyword evidence="12" id="KW-1185">Reference proteome</keyword>
<evidence type="ECO:0000313" key="11">
    <source>
        <dbReference type="EMBL" id="AVR87578.1"/>
    </source>
</evidence>
<evidence type="ECO:0000256" key="6">
    <source>
        <dbReference type="ARBA" id="ARBA00022679"/>
    </source>
</evidence>
<dbReference type="EMBL" id="CP028339">
    <property type="protein sequence ID" value="AVR87578.1"/>
    <property type="molecule type" value="Genomic_DNA"/>
</dbReference>
<dbReference type="InterPro" id="IPR015422">
    <property type="entry name" value="PyrdxlP-dep_Trfase_small"/>
</dbReference>
<evidence type="ECO:0000313" key="12">
    <source>
        <dbReference type="Proteomes" id="UP000241885"/>
    </source>
</evidence>
<dbReference type="Gene3D" id="3.90.1150.10">
    <property type="entry name" value="Aspartate Aminotransferase, domain 1"/>
    <property type="match status" value="1"/>
</dbReference>
<dbReference type="InterPro" id="IPR004839">
    <property type="entry name" value="Aminotransferase_I/II_large"/>
</dbReference>
<keyword evidence="9" id="KW-0028">Amino-acid biosynthesis</keyword>
<dbReference type="InterPro" id="IPR001917">
    <property type="entry name" value="Aminotrans_II_pyridoxalP_BS"/>
</dbReference>
<dbReference type="UniPathway" id="UPA00031">
    <property type="reaction ID" value="UER00012"/>
</dbReference>
<evidence type="ECO:0000256" key="3">
    <source>
        <dbReference type="ARBA" id="ARBA00007970"/>
    </source>
</evidence>
<dbReference type="GO" id="GO:0000105">
    <property type="term" value="P:L-histidine biosynthetic process"/>
    <property type="evidence" value="ECO:0007669"/>
    <property type="project" value="UniProtKB-UniRule"/>
</dbReference>
<dbReference type="KEGG" id="tak:Tharo_0636"/>
<dbReference type="InterPro" id="IPR015424">
    <property type="entry name" value="PyrdxlP-dep_Trfase"/>
</dbReference>
<evidence type="ECO:0000256" key="8">
    <source>
        <dbReference type="ARBA" id="ARBA00047481"/>
    </source>
</evidence>
<dbReference type="PANTHER" id="PTHR43643:SF3">
    <property type="entry name" value="HISTIDINOL-PHOSPHATE AMINOTRANSFERASE"/>
    <property type="match status" value="1"/>
</dbReference>
<dbReference type="HAMAP" id="MF_01023">
    <property type="entry name" value="HisC_aminotrans_2"/>
    <property type="match status" value="1"/>
</dbReference>
<keyword evidence="5 9" id="KW-0032">Aminotransferase</keyword>
<dbReference type="InterPro" id="IPR050106">
    <property type="entry name" value="HistidinolP_aminotransfase"/>
</dbReference>
<evidence type="ECO:0000256" key="7">
    <source>
        <dbReference type="ARBA" id="ARBA00022898"/>
    </source>
</evidence>
<gene>
    <name evidence="9" type="primary">hisC</name>
    <name evidence="11" type="ORF">Tharo_0636</name>
</gene>
<evidence type="ECO:0000256" key="4">
    <source>
        <dbReference type="ARBA" id="ARBA00011738"/>
    </source>
</evidence>
<dbReference type="Gene3D" id="3.40.640.10">
    <property type="entry name" value="Type I PLP-dependent aspartate aminotransferase-like (Major domain)"/>
    <property type="match status" value="1"/>
</dbReference>
<comment type="similarity">
    <text evidence="3 9">Belongs to the class-II pyridoxal-phosphate-dependent aminotransferase family. Histidinol-phosphate aminotransferase subfamily.</text>
</comment>
<dbReference type="PANTHER" id="PTHR43643">
    <property type="entry name" value="HISTIDINOL-PHOSPHATE AMINOTRANSFERASE 2"/>
    <property type="match status" value="1"/>
</dbReference>
<dbReference type="SUPFAM" id="SSF53383">
    <property type="entry name" value="PLP-dependent transferases"/>
    <property type="match status" value="1"/>
</dbReference>
<name>A0A2R4BJR2_THAAR</name>